<organism evidence="2 3">
    <name type="scientific">Penicillium oxalicum (strain 114-2 / CGMCC 5302)</name>
    <name type="common">Penicillium decumbens</name>
    <dbReference type="NCBI Taxonomy" id="933388"/>
    <lineage>
        <taxon>Eukaryota</taxon>
        <taxon>Fungi</taxon>
        <taxon>Dikarya</taxon>
        <taxon>Ascomycota</taxon>
        <taxon>Pezizomycotina</taxon>
        <taxon>Eurotiomycetes</taxon>
        <taxon>Eurotiomycetidae</taxon>
        <taxon>Eurotiales</taxon>
        <taxon>Aspergillaceae</taxon>
        <taxon>Penicillium</taxon>
    </lineage>
</organism>
<feature type="compositionally biased region" description="Basic and acidic residues" evidence="1">
    <location>
        <begin position="77"/>
        <end position="107"/>
    </location>
</feature>
<dbReference type="EMBL" id="KB644409">
    <property type="protein sequence ID" value="EPS26383.1"/>
    <property type="molecule type" value="Genomic_DNA"/>
</dbReference>
<reference evidence="2 3" key="1">
    <citation type="journal article" date="2013" name="PLoS ONE">
        <title>Genomic and secretomic analyses reveal unique features of the lignocellulolytic enzyme system of Penicillium decumbens.</title>
        <authorList>
            <person name="Liu G."/>
            <person name="Zhang L."/>
            <person name="Wei X."/>
            <person name="Zou G."/>
            <person name="Qin Y."/>
            <person name="Ma L."/>
            <person name="Li J."/>
            <person name="Zheng H."/>
            <person name="Wang S."/>
            <person name="Wang C."/>
            <person name="Xun L."/>
            <person name="Zhao G.-P."/>
            <person name="Zhou Z."/>
            <person name="Qu Y."/>
        </authorList>
    </citation>
    <scope>NUCLEOTIDE SEQUENCE [LARGE SCALE GENOMIC DNA]</scope>
    <source>
        <strain evidence="3">114-2 / CGMCC 5302</strain>
    </source>
</reference>
<name>S8AKP8_PENO1</name>
<sequence>MDSMHSAKYQVQTRNLGSREACPRQGHGQNQSSPHPKKEVSCTLRPREYNQQSGEVVKRRGSVSWKHITAALTVNSRARDPDAWEEQSHSWRQAQGKDEKRGCQEKKKMARKKRGMPLAETNKKSGMKMILCNTDVKIMSTSEAELGV</sequence>
<keyword evidence="3" id="KW-1185">Reference proteome</keyword>
<dbReference type="AlphaFoldDB" id="S8AKP8"/>
<evidence type="ECO:0000313" key="2">
    <source>
        <dbReference type="EMBL" id="EPS26383.1"/>
    </source>
</evidence>
<dbReference type="Proteomes" id="UP000019376">
    <property type="component" value="Unassembled WGS sequence"/>
</dbReference>
<feature type="region of interest" description="Disordered" evidence="1">
    <location>
        <begin position="1"/>
        <end position="55"/>
    </location>
</feature>
<accession>S8AKP8</accession>
<evidence type="ECO:0000313" key="3">
    <source>
        <dbReference type="Proteomes" id="UP000019376"/>
    </source>
</evidence>
<evidence type="ECO:0000256" key="1">
    <source>
        <dbReference type="SAM" id="MobiDB-lite"/>
    </source>
</evidence>
<feature type="region of interest" description="Disordered" evidence="1">
    <location>
        <begin position="77"/>
        <end position="124"/>
    </location>
</feature>
<feature type="compositionally biased region" description="Basic and acidic residues" evidence="1">
    <location>
        <begin position="36"/>
        <end position="48"/>
    </location>
</feature>
<gene>
    <name evidence="2" type="ORF">PDE_01319</name>
</gene>
<proteinExistence type="predicted"/>
<protein>
    <submittedName>
        <fullName evidence="2">Uncharacterized protein</fullName>
    </submittedName>
</protein>
<dbReference type="HOGENOM" id="CLU_1759437_0_0_1"/>